<protein>
    <submittedName>
        <fullName evidence="2">Uncharacterized protein</fullName>
    </submittedName>
</protein>
<gene>
    <name evidence="2" type="ORF">DY000_02030331</name>
</gene>
<name>A0ABQ7DX05_BRACR</name>
<dbReference type="Proteomes" id="UP000266723">
    <property type="component" value="Unassembled WGS sequence"/>
</dbReference>
<feature type="compositionally biased region" description="Low complexity" evidence="1">
    <location>
        <begin position="58"/>
        <end position="69"/>
    </location>
</feature>
<feature type="region of interest" description="Disordered" evidence="1">
    <location>
        <begin position="54"/>
        <end position="75"/>
    </location>
</feature>
<dbReference type="EMBL" id="QGKV02000649">
    <property type="protein sequence ID" value="KAF3582051.1"/>
    <property type="molecule type" value="Genomic_DNA"/>
</dbReference>
<keyword evidence="3" id="KW-1185">Reference proteome</keyword>
<evidence type="ECO:0000313" key="2">
    <source>
        <dbReference type="EMBL" id="KAF3582051.1"/>
    </source>
</evidence>
<sequence>MHMGDDGRALVSTTHTGASTSHAMPQPSHEDAFIRKSDIEALIKALNANSDDGRALVSTTHTGASTSHAMPQPSHEDAFIRKSDIEALIKTLNANSVDVTNEEVVPIVEPVHPDPEGDNEHESTPETPEDDSASVHDQDGAESEDQYDGVTMEYHGKAFNIYIIGFGQEIYMKDYYPSRFCWGLCLVLSG</sequence>
<comment type="caution">
    <text evidence="2">The sequence shown here is derived from an EMBL/GenBank/DDBJ whole genome shotgun (WGS) entry which is preliminary data.</text>
</comment>
<feature type="region of interest" description="Disordered" evidence="1">
    <location>
        <begin position="1"/>
        <end position="29"/>
    </location>
</feature>
<proteinExistence type="predicted"/>
<evidence type="ECO:0000313" key="3">
    <source>
        <dbReference type="Proteomes" id="UP000266723"/>
    </source>
</evidence>
<organism evidence="2 3">
    <name type="scientific">Brassica cretica</name>
    <name type="common">Mustard</name>
    <dbReference type="NCBI Taxonomy" id="69181"/>
    <lineage>
        <taxon>Eukaryota</taxon>
        <taxon>Viridiplantae</taxon>
        <taxon>Streptophyta</taxon>
        <taxon>Embryophyta</taxon>
        <taxon>Tracheophyta</taxon>
        <taxon>Spermatophyta</taxon>
        <taxon>Magnoliopsida</taxon>
        <taxon>eudicotyledons</taxon>
        <taxon>Gunneridae</taxon>
        <taxon>Pentapetalae</taxon>
        <taxon>rosids</taxon>
        <taxon>malvids</taxon>
        <taxon>Brassicales</taxon>
        <taxon>Brassicaceae</taxon>
        <taxon>Brassiceae</taxon>
        <taxon>Brassica</taxon>
    </lineage>
</organism>
<accession>A0ABQ7DX05</accession>
<feature type="compositionally biased region" description="Low complexity" evidence="1">
    <location>
        <begin position="12"/>
        <end position="23"/>
    </location>
</feature>
<reference evidence="2 3" key="1">
    <citation type="journal article" date="2020" name="BMC Genomics">
        <title>Intraspecific diversification of the crop wild relative Brassica cretica Lam. using demographic model selection.</title>
        <authorList>
            <person name="Kioukis A."/>
            <person name="Michalopoulou V.A."/>
            <person name="Briers L."/>
            <person name="Pirintsos S."/>
            <person name="Studholme D.J."/>
            <person name="Pavlidis P."/>
            <person name="Sarris P.F."/>
        </authorList>
    </citation>
    <scope>NUCLEOTIDE SEQUENCE [LARGE SCALE GENOMIC DNA]</scope>
    <source>
        <strain evidence="3">cv. PFS-1207/04</strain>
    </source>
</reference>
<evidence type="ECO:0000256" key="1">
    <source>
        <dbReference type="SAM" id="MobiDB-lite"/>
    </source>
</evidence>
<feature type="region of interest" description="Disordered" evidence="1">
    <location>
        <begin position="109"/>
        <end position="146"/>
    </location>
</feature>
<feature type="compositionally biased region" description="Basic and acidic residues" evidence="1">
    <location>
        <begin position="111"/>
        <end position="124"/>
    </location>
</feature>